<dbReference type="InterPro" id="IPR004853">
    <property type="entry name" value="Sugar_P_trans_dom"/>
</dbReference>
<evidence type="ECO:0000313" key="9">
    <source>
        <dbReference type="Proteomes" id="UP001154282"/>
    </source>
</evidence>
<feature type="transmembrane region" description="Helical" evidence="6">
    <location>
        <begin position="84"/>
        <end position="102"/>
    </location>
</feature>
<sequence length="298" mass="33593">MLANWSINRRFPKISKEFLLALLGPALFHTVGHISTCVSFSKVAVSFTHVIKSAEPVFSVIFSSFLGEIYPLKNFKEIDGLNLYGLISLVSFVYLLPVVILVEGSQWVGGYKNAIVAVGGRSMEFYGMVLCSGIFYHLYNQSSYQTLDDISPLTFSVGNTMKRVVVIVATVLFFRNPVKPLNALGSAIAILGTFLYSQVTAKKGKKKEEEPAVGDEKSRESEEDLQKLRDEKDGEIRKLKEEMEDASEKHEEELRKSRKEKDEVQKQLTKKNDGVQQTLKRASDDDLQKLRKEKVEEV</sequence>
<evidence type="ECO:0000259" key="7">
    <source>
        <dbReference type="Pfam" id="PF03151"/>
    </source>
</evidence>
<dbReference type="Proteomes" id="UP001154282">
    <property type="component" value="Unassembled WGS sequence"/>
</dbReference>
<feature type="compositionally biased region" description="Basic and acidic residues" evidence="5">
    <location>
        <begin position="206"/>
        <end position="273"/>
    </location>
</feature>
<protein>
    <recommendedName>
        <fullName evidence="7">Sugar phosphate transporter domain-containing protein</fullName>
    </recommendedName>
</protein>
<accession>A0AAV0I8Y3</accession>
<keyword evidence="9" id="KW-1185">Reference proteome</keyword>
<evidence type="ECO:0000256" key="3">
    <source>
        <dbReference type="ARBA" id="ARBA00022989"/>
    </source>
</evidence>
<keyword evidence="2 6" id="KW-0812">Transmembrane</keyword>
<comment type="subcellular location">
    <subcellularLocation>
        <location evidence="1">Membrane</location>
        <topology evidence="1">Multi-pass membrane protein</topology>
    </subcellularLocation>
</comment>
<dbReference type="PANTHER" id="PTHR11132">
    <property type="entry name" value="SOLUTE CARRIER FAMILY 35"/>
    <property type="match status" value="1"/>
</dbReference>
<organism evidence="8 9">
    <name type="scientific">Linum tenue</name>
    <dbReference type="NCBI Taxonomy" id="586396"/>
    <lineage>
        <taxon>Eukaryota</taxon>
        <taxon>Viridiplantae</taxon>
        <taxon>Streptophyta</taxon>
        <taxon>Embryophyta</taxon>
        <taxon>Tracheophyta</taxon>
        <taxon>Spermatophyta</taxon>
        <taxon>Magnoliopsida</taxon>
        <taxon>eudicotyledons</taxon>
        <taxon>Gunneridae</taxon>
        <taxon>Pentapetalae</taxon>
        <taxon>rosids</taxon>
        <taxon>fabids</taxon>
        <taxon>Malpighiales</taxon>
        <taxon>Linaceae</taxon>
        <taxon>Linum</taxon>
    </lineage>
</organism>
<feature type="domain" description="Sugar phosphate transporter" evidence="7">
    <location>
        <begin position="73"/>
        <end position="197"/>
    </location>
</feature>
<keyword evidence="3 6" id="KW-1133">Transmembrane helix</keyword>
<dbReference type="AlphaFoldDB" id="A0AAV0I8Y3"/>
<dbReference type="InterPro" id="IPR050186">
    <property type="entry name" value="TPT_transporter"/>
</dbReference>
<dbReference type="EMBL" id="CAMGYJ010000003">
    <property type="protein sequence ID" value="CAI0393523.1"/>
    <property type="molecule type" value="Genomic_DNA"/>
</dbReference>
<evidence type="ECO:0000256" key="5">
    <source>
        <dbReference type="SAM" id="MobiDB-lite"/>
    </source>
</evidence>
<comment type="caution">
    <text evidence="8">The sequence shown here is derived from an EMBL/GenBank/DDBJ whole genome shotgun (WGS) entry which is preliminary data.</text>
</comment>
<evidence type="ECO:0000256" key="4">
    <source>
        <dbReference type="ARBA" id="ARBA00023136"/>
    </source>
</evidence>
<evidence type="ECO:0000256" key="6">
    <source>
        <dbReference type="SAM" id="Phobius"/>
    </source>
</evidence>
<dbReference type="CDD" id="cd22249">
    <property type="entry name" value="UDM1_RNF168_RNF169-like"/>
    <property type="match status" value="1"/>
</dbReference>
<proteinExistence type="predicted"/>
<dbReference type="Pfam" id="PF03151">
    <property type="entry name" value="TPT"/>
    <property type="match status" value="1"/>
</dbReference>
<dbReference type="GO" id="GO:0016020">
    <property type="term" value="C:membrane"/>
    <property type="evidence" value="ECO:0007669"/>
    <property type="project" value="UniProtKB-SubCell"/>
</dbReference>
<feature type="transmembrane region" description="Helical" evidence="6">
    <location>
        <begin position="114"/>
        <end position="138"/>
    </location>
</feature>
<keyword evidence="4 6" id="KW-0472">Membrane</keyword>
<feature type="region of interest" description="Disordered" evidence="5">
    <location>
        <begin position="205"/>
        <end position="298"/>
    </location>
</feature>
<evidence type="ECO:0000313" key="8">
    <source>
        <dbReference type="EMBL" id="CAI0393523.1"/>
    </source>
</evidence>
<feature type="compositionally biased region" description="Basic and acidic residues" evidence="5">
    <location>
        <begin position="281"/>
        <end position="298"/>
    </location>
</feature>
<name>A0AAV0I8Y3_9ROSI</name>
<reference evidence="8" key="1">
    <citation type="submission" date="2022-08" db="EMBL/GenBank/DDBJ databases">
        <authorList>
            <person name="Gutierrez-Valencia J."/>
        </authorList>
    </citation>
    <scope>NUCLEOTIDE SEQUENCE</scope>
</reference>
<gene>
    <name evidence="8" type="ORF">LITE_LOCUS7965</name>
</gene>
<evidence type="ECO:0000256" key="2">
    <source>
        <dbReference type="ARBA" id="ARBA00022692"/>
    </source>
</evidence>
<evidence type="ECO:0000256" key="1">
    <source>
        <dbReference type="ARBA" id="ARBA00004141"/>
    </source>
</evidence>